<dbReference type="EMBL" id="JBHRWO010000002">
    <property type="protein sequence ID" value="MFC3490911.1"/>
    <property type="molecule type" value="Genomic_DNA"/>
</dbReference>
<proteinExistence type="predicted"/>
<protein>
    <recommendedName>
        <fullName evidence="1">Non-reducing end beta-L-arabinofuranosidase-like GH127 middle domain-containing protein</fullName>
    </recommendedName>
</protein>
<evidence type="ECO:0000313" key="2">
    <source>
        <dbReference type="EMBL" id="MFC3490911.1"/>
    </source>
</evidence>
<comment type="caution">
    <text evidence="2">The sequence shown here is derived from an EMBL/GenBank/DDBJ whole genome shotgun (WGS) entry which is preliminary data.</text>
</comment>
<dbReference type="RefSeq" id="WP_387968861.1">
    <property type="nucleotide sequence ID" value="NZ_JBHRWO010000002.1"/>
</dbReference>
<dbReference type="Proteomes" id="UP001595712">
    <property type="component" value="Unassembled WGS sequence"/>
</dbReference>
<name>A0ABV7PQW4_9ACTN</name>
<evidence type="ECO:0000259" key="1">
    <source>
        <dbReference type="Pfam" id="PF20736"/>
    </source>
</evidence>
<dbReference type="Pfam" id="PF20736">
    <property type="entry name" value="Glyco_hydro127M"/>
    <property type="match status" value="1"/>
</dbReference>
<reference evidence="3" key="1">
    <citation type="journal article" date="2019" name="Int. J. Syst. Evol. Microbiol.">
        <title>The Global Catalogue of Microorganisms (GCM) 10K type strain sequencing project: providing services to taxonomists for standard genome sequencing and annotation.</title>
        <authorList>
            <consortium name="The Broad Institute Genomics Platform"/>
            <consortium name="The Broad Institute Genome Sequencing Center for Infectious Disease"/>
            <person name="Wu L."/>
            <person name="Ma J."/>
        </authorList>
    </citation>
    <scope>NUCLEOTIDE SEQUENCE [LARGE SCALE GENOMIC DNA]</scope>
    <source>
        <strain evidence="3">CGMCC 4.7396</strain>
    </source>
</reference>
<keyword evidence="3" id="KW-1185">Reference proteome</keyword>
<organism evidence="2 3">
    <name type="scientific">Glycomyces rhizosphaerae</name>
    <dbReference type="NCBI Taxonomy" id="2054422"/>
    <lineage>
        <taxon>Bacteria</taxon>
        <taxon>Bacillati</taxon>
        <taxon>Actinomycetota</taxon>
        <taxon>Actinomycetes</taxon>
        <taxon>Glycomycetales</taxon>
        <taxon>Glycomycetaceae</taxon>
        <taxon>Glycomyces</taxon>
    </lineage>
</organism>
<feature type="domain" description="Non-reducing end beta-L-arabinofuranosidase-like GH127 middle" evidence="1">
    <location>
        <begin position="9"/>
        <end position="59"/>
    </location>
</feature>
<accession>A0ABV7PQW4</accession>
<sequence length="81" mass="8777">MTGESAGLWTMRIRVPAWTIDAELSVNGFVQYLAAEPGSYAGITRDRASGDTGTVKHPMQVVAHAGTVDASTYFNREWSSK</sequence>
<dbReference type="InterPro" id="IPR049046">
    <property type="entry name" value="Beta-AFase-like_GH127_middle"/>
</dbReference>
<evidence type="ECO:0000313" key="3">
    <source>
        <dbReference type="Proteomes" id="UP001595712"/>
    </source>
</evidence>
<gene>
    <name evidence="2" type="ORF">ACFO8M_00185</name>
</gene>